<evidence type="ECO:0000259" key="6">
    <source>
        <dbReference type="PROSITE" id="PS51294"/>
    </source>
</evidence>
<dbReference type="FunFam" id="1.10.10.60:FF:000002">
    <property type="entry name" value="Myb family transcription factor"/>
    <property type="match status" value="1"/>
</dbReference>
<evidence type="ECO:0000256" key="2">
    <source>
        <dbReference type="ARBA" id="ARBA00023015"/>
    </source>
</evidence>
<comment type="subcellular location">
    <subcellularLocation>
        <location evidence="1">Nucleus</location>
    </subcellularLocation>
</comment>
<keyword evidence="8" id="KW-1185">Reference proteome</keyword>
<feature type="compositionally biased region" description="Polar residues" evidence="5">
    <location>
        <begin position="22"/>
        <end position="45"/>
    </location>
</feature>
<evidence type="ECO:0000256" key="1">
    <source>
        <dbReference type="ARBA" id="ARBA00004123"/>
    </source>
</evidence>
<dbReference type="GO" id="GO:0005634">
    <property type="term" value="C:nucleus"/>
    <property type="evidence" value="ECO:0007669"/>
    <property type="project" value="UniProtKB-SubCell"/>
</dbReference>
<name>A0A5J5A592_9ASTE</name>
<protein>
    <recommendedName>
        <fullName evidence="6">HTH myb-type domain-containing protein</fullName>
    </recommendedName>
</protein>
<dbReference type="PANTHER" id="PTHR31314:SF174">
    <property type="entry name" value="OS02G0241200 PROTEIN"/>
    <property type="match status" value="1"/>
</dbReference>
<gene>
    <name evidence="7" type="ORF">F0562_008512</name>
</gene>
<dbReference type="Gene3D" id="1.10.10.60">
    <property type="entry name" value="Homeodomain-like"/>
    <property type="match status" value="1"/>
</dbReference>
<feature type="compositionally biased region" description="Basic and acidic residues" evidence="5">
    <location>
        <begin position="1"/>
        <end position="21"/>
    </location>
</feature>
<dbReference type="NCBIfam" id="TIGR01557">
    <property type="entry name" value="myb_SHAQKYF"/>
    <property type="match status" value="1"/>
</dbReference>
<evidence type="ECO:0000256" key="5">
    <source>
        <dbReference type="SAM" id="MobiDB-lite"/>
    </source>
</evidence>
<dbReference type="Proteomes" id="UP000325577">
    <property type="component" value="Linkage Group LG3"/>
</dbReference>
<feature type="region of interest" description="Disordered" evidence="5">
    <location>
        <begin position="1"/>
        <end position="92"/>
    </location>
</feature>
<evidence type="ECO:0000256" key="4">
    <source>
        <dbReference type="ARBA" id="ARBA00023242"/>
    </source>
</evidence>
<evidence type="ECO:0000313" key="8">
    <source>
        <dbReference type="Proteomes" id="UP000325577"/>
    </source>
</evidence>
<organism evidence="7 8">
    <name type="scientific">Nyssa sinensis</name>
    <dbReference type="NCBI Taxonomy" id="561372"/>
    <lineage>
        <taxon>Eukaryota</taxon>
        <taxon>Viridiplantae</taxon>
        <taxon>Streptophyta</taxon>
        <taxon>Embryophyta</taxon>
        <taxon>Tracheophyta</taxon>
        <taxon>Spermatophyta</taxon>
        <taxon>Magnoliopsida</taxon>
        <taxon>eudicotyledons</taxon>
        <taxon>Gunneridae</taxon>
        <taxon>Pentapetalae</taxon>
        <taxon>asterids</taxon>
        <taxon>Cornales</taxon>
        <taxon>Nyssaceae</taxon>
        <taxon>Nyssa</taxon>
    </lineage>
</organism>
<sequence length="487" mass="55031">MMERTTRALDERIEISDEDKSNGITSNTQADTSSPESSQKCSSFDLNKVAVDEEDDSTTNVPGDEVEEGTSLDGNSSSNSKTLDGNERSTSTVRQYIRSKLPRLRWTPDLHLAFVRAVERLGGQERATPKLVLQLMNVRGLSIAHVKSHLQMYRSKKLDESGQVLSQTNRLMHGRDHILEMYRRVNPYGHFRMENQSHLLSPAFREPFDFKESSSRNHQWPFAHPETSSLWRKETGLDLGLRGLRIFQNGDESMSSNLYDMGDSITGNGPMRPSRFLEEKKWPPREMIRNQGTCGIGSLRFSWNGTNSELLSQHLNPKPMPTTASHSTQPSIWRLGTNTNDKQVQPNTCNSMFISNRSEADFESSFRLKLQGLQEKRPECTNAAVLQAEKYAKECLPNLQLSLSHDFGKDTLAAIGQPLLDQEFTAYLLGGLDTAYDAIITSISTRIDQMPTKEMFSHLLNFELRLEQHNSTLEATVRSANVATRQD</sequence>
<evidence type="ECO:0000256" key="3">
    <source>
        <dbReference type="ARBA" id="ARBA00023163"/>
    </source>
</evidence>
<dbReference type="PROSITE" id="PS51294">
    <property type="entry name" value="HTH_MYB"/>
    <property type="match status" value="1"/>
</dbReference>
<feature type="compositionally biased region" description="Polar residues" evidence="5">
    <location>
        <begin position="72"/>
        <end position="92"/>
    </location>
</feature>
<accession>A0A5J5A592</accession>
<dbReference type="InterPro" id="IPR009057">
    <property type="entry name" value="Homeodomain-like_sf"/>
</dbReference>
<proteinExistence type="predicted"/>
<keyword evidence="4" id="KW-0539">Nucleus</keyword>
<dbReference type="AlphaFoldDB" id="A0A5J5A592"/>
<dbReference type="GO" id="GO:0003677">
    <property type="term" value="F:DNA binding"/>
    <property type="evidence" value="ECO:0007669"/>
    <property type="project" value="InterPro"/>
</dbReference>
<keyword evidence="2" id="KW-0805">Transcription regulation</keyword>
<dbReference type="EMBL" id="CM018046">
    <property type="protein sequence ID" value="KAA8526285.1"/>
    <property type="molecule type" value="Genomic_DNA"/>
</dbReference>
<dbReference type="SUPFAM" id="SSF46689">
    <property type="entry name" value="Homeodomain-like"/>
    <property type="match status" value="1"/>
</dbReference>
<dbReference type="InterPro" id="IPR046955">
    <property type="entry name" value="PHR1-like"/>
</dbReference>
<dbReference type="InterPro" id="IPR001005">
    <property type="entry name" value="SANT/Myb"/>
</dbReference>
<dbReference type="InterPro" id="IPR017930">
    <property type="entry name" value="Myb_dom"/>
</dbReference>
<dbReference type="PANTHER" id="PTHR31314">
    <property type="entry name" value="MYB FAMILY TRANSCRIPTION FACTOR PHL7-LIKE"/>
    <property type="match status" value="1"/>
</dbReference>
<keyword evidence="3" id="KW-0804">Transcription</keyword>
<dbReference type="Pfam" id="PF00249">
    <property type="entry name" value="Myb_DNA-binding"/>
    <property type="match status" value="1"/>
</dbReference>
<dbReference type="OrthoDB" id="551907at2759"/>
<reference evidence="7 8" key="1">
    <citation type="submission" date="2019-09" db="EMBL/GenBank/DDBJ databases">
        <title>A chromosome-level genome assembly of the Chinese tupelo Nyssa sinensis.</title>
        <authorList>
            <person name="Yang X."/>
            <person name="Kang M."/>
            <person name="Yang Y."/>
            <person name="Xiong H."/>
            <person name="Wang M."/>
            <person name="Zhang Z."/>
            <person name="Wang Z."/>
            <person name="Wu H."/>
            <person name="Ma T."/>
            <person name="Liu J."/>
            <person name="Xi Z."/>
        </authorList>
    </citation>
    <scope>NUCLEOTIDE SEQUENCE [LARGE SCALE GENOMIC DNA]</scope>
    <source>
        <strain evidence="7">J267</strain>
        <tissue evidence="7">Leaf</tissue>
    </source>
</reference>
<feature type="domain" description="HTH myb-type" evidence="6">
    <location>
        <begin position="98"/>
        <end position="158"/>
    </location>
</feature>
<dbReference type="GO" id="GO:0003700">
    <property type="term" value="F:DNA-binding transcription factor activity"/>
    <property type="evidence" value="ECO:0007669"/>
    <property type="project" value="InterPro"/>
</dbReference>
<dbReference type="InterPro" id="IPR006447">
    <property type="entry name" value="Myb_dom_plants"/>
</dbReference>
<evidence type="ECO:0000313" key="7">
    <source>
        <dbReference type="EMBL" id="KAA8526285.1"/>
    </source>
</evidence>